<dbReference type="OrthoDB" id="4772757at2759"/>
<organism evidence="5 6">
    <name type="scientific">Coemansia brasiliensis</name>
    <dbReference type="NCBI Taxonomy" id="2650707"/>
    <lineage>
        <taxon>Eukaryota</taxon>
        <taxon>Fungi</taxon>
        <taxon>Fungi incertae sedis</taxon>
        <taxon>Zoopagomycota</taxon>
        <taxon>Kickxellomycotina</taxon>
        <taxon>Kickxellomycetes</taxon>
        <taxon>Kickxellales</taxon>
        <taxon>Kickxellaceae</taxon>
        <taxon>Coemansia</taxon>
    </lineage>
</organism>
<feature type="non-terminal residue" evidence="5">
    <location>
        <position position="1"/>
    </location>
</feature>
<evidence type="ECO:0000313" key="6">
    <source>
        <dbReference type="Proteomes" id="UP001139887"/>
    </source>
</evidence>
<name>A0A9W8I0T3_9FUNG</name>
<reference evidence="5" key="1">
    <citation type="submission" date="2022-07" db="EMBL/GenBank/DDBJ databases">
        <title>Phylogenomic reconstructions and comparative analyses of Kickxellomycotina fungi.</title>
        <authorList>
            <person name="Reynolds N.K."/>
            <person name="Stajich J.E."/>
            <person name="Barry K."/>
            <person name="Grigoriev I.V."/>
            <person name="Crous P."/>
            <person name="Smith M.E."/>
        </authorList>
    </citation>
    <scope>NUCLEOTIDE SEQUENCE</scope>
    <source>
        <strain evidence="5">NRRL 1566</strain>
    </source>
</reference>
<dbReference type="Gene3D" id="1.25.40.20">
    <property type="entry name" value="Ankyrin repeat-containing domain"/>
    <property type="match status" value="3"/>
</dbReference>
<keyword evidence="6" id="KW-1185">Reference proteome</keyword>
<comment type="caution">
    <text evidence="5">The sequence shown here is derived from an EMBL/GenBank/DDBJ whole genome shotgun (WGS) entry which is preliminary data.</text>
</comment>
<feature type="repeat" description="ANK" evidence="3">
    <location>
        <begin position="1"/>
        <end position="28"/>
    </location>
</feature>
<evidence type="ECO:0000256" key="2">
    <source>
        <dbReference type="ARBA" id="ARBA00023043"/>
    </source>
</evidence>
<feature type="repeat" description="ANK" evidence="3">
    <location>
        <begin position="284"/>
        <end position="316"/>
    </location>
</feature>
<feature type="region of interest" description="Disordered" evidence="4">
    <location>
        <begin position="174"/>
        <end position="197"/>
    </location>
</feature>
<proteinExistence type="predicted"/>
<evidence type="ECO:0000313" key="5">
    <source>
        <dbReference type="EMBL" id="KAJ2842484.1"/>
    </source>
</evidence>
<dbReference type="SMART" id="SM00248">
    <property type="entry name" value="ANK"/>
    <property type="match status" value="7"/>
</dbReference>
<keyword evidence="1" id="KW-0677">Repeat</keyword>
<feature type="compositionally biased region" description="Low complexity" evidence="4">
    <location>
        <begin position="188"/>
        <end position="197"/>
    </location>
</feature>
<dbReference type="PROSITE" id="PS50088">
    <property type="entry name" value="ANK_REPEAT"/>
    <property type="match status" value="4"/>
</dbReference>
<dbReference type="AlphaFoldDB" id="A0A9W8I0T3"/>
<evidence type="ECO:0000256" key="3">
    <source>
        <dbReference type="PROSITE-ProRule" id="PRU00023"/>
    </source>
</evidence>
<gene>
    <name evidence="5" type="ORF">IWW36_005891</name>
</gene>
<accession>A0A9W8I0T3</accession>
<dbReference type="Proteomes" id="UP001139887">
    <property type="component" value="Unassembled WGS sequence"/>
</dbReference>
<dbReference type="PROSITE" id="PS50297">
    <property type="entry name" value="ANK_REP_REGION"/>
    <property type="match status" value="3"/>
</dbReference>
<feature type="compositionally biased region" description="Polar residues" evidence="4">
    <location>
        <begin position="174"/>
        <end position="187"/>
    </location>
</feature>
<dbReference type="Pfam" id="PF12796">
    <property type="entry name" value="Ank_2"/>
    <property type="match status" value="2"/>
</dbReference>
<dbReference type="EMBL" id="JANBUW010001750">
    <property type="protein sequence ID" value="KAJ2842484.1"/>
    <property type="molecule type" value="Genomic_DNA"/>
</dbReference>
<feature type="repeat" description="ANK" evidence="3">
    <location>
        <begin position="254"/>
        <end position="286"/>
    </location>
</feature>
<feature type="non-terminal residue" evidence="5">
    <location>
        <position position="378"/>
    </location>
</feature>
<dbReference type="PANTHER" id="PTHR24173:SF74">
    <property type="entry name" value="ANKYRIN REPEAT DOMAIN-CONTAINING PROTEIN 16"/>
    <property type="match status" value="1"/>
</dbReference>
<protein>
    <recommendedName>
        <fullName evidence="7">Ankyrin</fullName>
    </recommendedName>
</protein>
<sequence>LRIAAGLGHVAVVQQLLDAGADANAAEGEPLALAAGNGHVQVVRLLLARRASAQSSHSRALRAAVMTGDAAIACIEELLAHGADAHVMNNSCLLAACYRGDGEFPPPPPLLLPAIDTTEDQGGSALRAQLLQYSYAGVPSTGALYTTPAVLASTPMLPQARHRHIKRYRNTSSLSAASVTQPQSPVQTACSTTATSPTPALSIGAHESVNMDALATAPSSAAFSADMQHTSSLPVTHIGVVRLLLAHGVNPDAQNGRPLAYASSKGWTRTAAVLLAYGADVHARNDEPLREAAEHGHLALVRLLIAAGADIHADNDAPLRDAARGGHIDVIRELVAQGAHIQGQSGVLALRAAARGGWAQVVQELVAAGADSSDAEFR</sequence>
<evidence type="ECO:0000256" key="1">
    <source>
        <dbReference type="ARBA" id="ARBA00022737"/>
    </source>
</evidence>
<dbReference type="InterPro" id="IPR036770">
    <property type="entry name" value="Ankyrin_rpt-contain_sf"/>
</dbReference>
<evidence type="ECO:0000256" key="4">
    <source>
        <dbReference type="SAM" id="MobiDB-lite"/>
    </source>
</evidence>
<keyword evidence="2 3" id="KW-0040">ANK repeat</keyword>
<evidence type="ECO:0008006" key="7">
    <source>
        <dbReference type="Google" id="ProtNLM"/>
    </source>
</evidence>
<dbReference type="InterPro" id="IPR002110">
    <property type="entry name" value="Ankyrin_rpt"/>
</dbReference>
<feature type="repeat" description="ANK" evidence="3">
    <location>
        <begin position="314"/>
        <end position="346"/>
    </location>
</feature>
<dbReference type="SUPFAM" id="SSF48403">
    <property type="entry name" value="Ankyrin repeat"/>
    <property type="match status" value="1"/>
</dbReference>
<dbReference type="PANTHER" id="PTHR24173">
    <property type="entry name" value="ANKYRIN REPEAT CONTAINING"/>
    <property type="match status" value="1"/>
</dbReference>